<evidence type="ECO:0000259" key="4">
    <source>
        <dbReference type="Pfam" id="PF05424"/>
    </source>
</evidence>
<feature type="domain" description="Plasmodium falciparum erythrocyte membrane protein-1 N-terminal segment" evidence="6">
    <location>
        <begin position="12"/>
        <end position="47"/>
    </location>
</feature>
<dbReference type="SUPFAM" id="SSF140924">
    <property type="entry name" value="Duffy binding domain-like"/>
    <property type="match status" value="4"/>
</dbReference>
<sequence length="2251" mass="255224">MEPGLGARSNKSAKEVLDEFGQQVHDKVKKDAETYDSYLKGNLTDSTILGESAAFSDPCKLVEQYRSKADTKSERYPCGTRREEVKRFSDKQGAQCDKKKIKDSDSNGDACAPFRRLNLCNKNLETVSNYNSNARHKLLAEVCYAAKYEGDLIKTHHTKHEQTNHGFHTNICTVLARSFADIGDIVRGKDLFLGNDKEKKKRDELESKLKEIFGDIYKDLTKKKRKNAEDRYNDNDKNFFKLREDWWTANRATVWKALTCDDKLANASYFRATCNGKERTKGYCRCNDDKPGHDKPNTDPPTYFDYVPQYLRWFEEWAEDFCRKKKKKVENLQKQCRGKYQDADRYCSRNGCDCEQTVNARGKLRYGNRCIDCLYACNPYVEWIEKQKEQFDKQVKKYTSEMQKYTKVASGNRGRLRRSARGTSTTNYDGYESKFYDELQSNGYGSVDEFLEKLSNEEICTKNTEIKEGGKINFEKVNSGKHSSGGDSGTNDINNGTFYRSEYCQPCPPCGVERNGSGWKDKKNGKCTSGNLYTISNNAESTDINVLSFGDKREDIRKKIDTFCQTPNGNSGKASSSGSGGKNSNNQELYEEWKCYEAKHVKKVKNGEDDDDDVSEVRNAGGLCILPNPKKNEKHESGKNSSNEPEQLQKTYNDFFYYWVAHMLKDSIYWRTKRLRKCINNTNESKACKNNDKCKTDCGCFERWVKQKKQQEWDKIKKHFKTQNIGQETDCDPIVTLELVLQIEFLKDESTDDSEENSKNSLDAEEAKELKHLRQMLQQADVPIGDAALAAFAVSCAQGTVAEQDTIMDKLLNLEEKEAEKCKNCDKKPPAGEEGGVARSDSGSQPPATGDNGHHSEDSEEEEEDEDEVEEDEEIEEVKEKTEEKKEEDNGGGGDDVHQDGAEEPVEETVAEVTDTSVDVCTTVAKALADTESLQEACTLKYVTAVETFFLWDRYKKLNTKKPQGGSSLGGAAAQLQLQLQQPDSGSDDSDPDPQTQLASGNIPIDFLRQMFYTLGDYKDICTGDEKVIQMLKASGDKNIDTINKKIKTILNGDTSPSKPSVTTPQALWSKYAEPIWNGMVCALTYKDNTNGGEDTKKVVKDTTVESTLIKDGKPNPPNDYNSVTLKDENSGTDRPKPTPQTASTTGGDTHLSKFVLRPPYFRYLEEWGQNFCKERKKRLKEVKKACRVTSSGNPTFCSGDGHICTEKKRSYNNMFDDLDCPDCYEQCRKYRKWIDIKFEEFQKQKDKYKGERVKVITPSTNGGDDNKKFCDQIEKKNTAADFLAALKHCKDGQGVEDKNNDNKINFDNPLKTFGPLEYCKTCPYNIVKCNSGRSGGTNGCTAVNGNGKTWKSVFNEMSGNNEKITENITVEMIDRRWPFIKNYSKDLKNSGNSLFKDSYLFKSVRTQEWKCKFNKQKKMNVCKLDNFDEKIDLNEYTTFKVLLIYWLEDFLYGYYILKKRKVFEQCKENGENTCSDEQSKKNCACVKEWVDQKKKEWKNIKQHYNIRKDDKAYNIEYTVKTFLGILIHRMDLVNDKGKISDLDAFLKSYECKCSDNSKSDKDDTPKDIVECLLDKLGEKAKKCEQKHQTSDQTHQTSCENSTPLDEEPDEEDLLLEEENPENKVGHPQICKGVLPEPQPETGKKGDCDAPEEKTKENDQAGAEELKPAADSPPSSTPSADTKSEKEVPPAPAPEELPSPVQPLPSDEPSKPIGDILSSTIPFGIAIALTSIVFLFLKKKTKSTIDLLRVINIPKGDYDIPTKLSPNRYIPYTSGKYRGKRYIYIEGDSGTDSGYTDHYSDITSSSESEYEEMDINDIYVPGSPKYKTLIEVVLEPSGKNTTASGKNTTASGKNTPSDNTPTNKFADNEWNTLKDDFISQYLQSEQPNDVPNDYTSGNSSTNTNITTTSRHNVDNNTNTTMSRDNMEEKPFIMSIHDRDLYTGEEYSYNVNMSTNSMDDIPISGKNTVYSGIDLINDTLSGNAHIDIYDELLKRKENELFGTEHHPKHTTINRVAKPARDDPLHNQLNLFHKWLDRHRDMCEQWNNKEEVLDKLKEEWNKDNNNNSGTPSDNTTPTTGITPPTSDNTPPISDIPSGKLSDTPSDNNIHSDIHPSDIPSGKQSDIPSDNNIHSDIPYVLNTDVSIQIHMDNPKTTNEFTYVDSNPNQVDDTYVDSNPDNSSMDTILDDLDKPFNEPYYYDMYDDDIYYDVNDHDTSTVDTNAMDVPSKVQIEMDVNTKLVKEKYPIADVWDI</sequence>
<feature type="domain" description="Duffy-binding-like" evidence="3">
    <location>
        <begin position="1443"/>
        <end position="1591"/>
    </location>
</feature>
<organism evidence="9 10">
    <name type="scientific">Plasmodium falciparum IGH-CR14</name>
    <dbReference type="NCBI Taxonomy" id="580059"/>
    <lineage>
        <taxon>Eukaryota</taxon>
        <taxon>Sar</taxon>
        <taxon>Alveolata</taxon>
        <taxon>Apicomplexa</taxon>
        <taxon>Aconoidasida</taxon>
        <taxon>Haemosporida</taxon>
        <taxon>Plasmodiidae</taxon>
        <taxon>Plasmodium</taxon>
        <taxon>Plasmodium (Laverania)</taxon>
    </lineage>
</organism>
<feature type="compositionally biased region" description="Low complexity" evidence="2">
    <location>
        <begin position="2061"/>
        <end position="2085"/>
    </location>
</feature>
<dbReference type="FunFam" id="1.20.58.830:FF:000003">
    <property type="entry name" value="Erythrocyte membrane protein 1, PfEMP1"/>
    <property type="match status" value="1"/>
</dbReference>
<dbReference type="Gene3D" id="1.20.58.1930">
    <property type="match status" value="1"/>
</dbReference>
<dbReference type="InterPro" id="IPR042202">
    <property type="entry name" value="Duffy-ag-bd_sf"/>
</dbReference>
<dbReference type="InterPro" id="IPR054595">
    <property type="entry name" value="DBL_C"/>
</dbReference>
<dbReference type="FunFam" id="1.20.58.830:FF:000004">
    <property type="entry name" value="Erythrocyte membrane protein 1, PfEMP1"/>
    <property type="match status" value="1"/>
</dbReference>
<dbReference type="InterPro" id="IPR041480">
    <property type="entry name" value="CIDR1_gamma"/>
</dbReference>
<feature type="compositionally biased region" description="Basic and acidic residues" evidence="2">
    <location>
        <begin position="1642"/>
        <end position="1668"/>
    </location>
</feature>
<dbReference type="FunFam" id="1.20.1310.20:FF:000001">
    <property type="entry name" value="Erythrocyte membrane protein 1, PfEMP1"/>
    <property type="match status" value="1"/>
</dbReference>
<feature type="compositionally biased region" description="Acidic residues" evidence="2">
    <location>
        <begin position="1605"/>
        <end position="1620"/>
    </location>
</feature>
<dbReference type="Gene3D" id="1.20.1310.20">
    <property type="entry name" value="Duffy-antigen binding domain"/>
    <property type="match status" value="2"/>
</dbReference>
<keyword evidence="1" id="KW-0175">Coiled coil</keyword>
<feature type="compositionally biased region" description="Low complexity" evidence="2">
    <location>
        <begin position="1895"/>
        <end position="1909"/>
    </location>
</feature>
<feature type="domain" description="Cysteine-rich interdomain region 1 gamma" evidence="7">
    <location>
        <begin position="1366"/>
        <end position="1427"/>
    </location>
</feature>
<proteinExistence type="predicted"/>
<dbReference type="InterPro" id="IPR008602">
    <property type="entry name" value="Duffy-antigen-binding"/>
</dbReference>
<dbReference type="GO" id="GO:0016020">
    <property type="term" value="C:membrane"/>
    <property type="evidence" value="ECO:0007669"/>
    <property type="project" value="InterPro"/>
</dbReference>
<evidence type="ECO:0000256" key="2">
    <source>
        <dbReference type="SAM" id="MobiDB-lite"/>
    </source>
</evidence>
<dbReference type="FunFam" id="1.20.58.830:FF:000002">
    <property type="entry name" value="Erythrocyte membrane protein 1, PfEMP1"/>
    <property type="match status" value="1"/>
</dbReference>
<feature type="domain" description="Duffy-binding-like" evidence="8">
    <location>
        <begin position="1167"/>
        <end position="1316"/>
    </location>
</feature>
<feature type="compositionally biased region" description="Polar residues" evidence="2">
    <location>
        <begin position="1914"/>
        <end position="1923"/>
    </location>
</feature>
<feature type="domain" description="Duffy-antigen binding" evidence="4">
    <location>
        <begin position="109"/>
        <end position="312"/>
    </location>
</feature>
<dbReference type="Gene3D" id="1.20.58.830">
    <property type="match status" value="3"/>
</dbReference>
<evidence type="ECO:0000256" key="1">
    <source>
        <dbReference type="SAM" id="Coils"/>
    </source>
</evidence>
<dbReference type="InterPro" id="IPR029211">
    <property type="entry name" value="PfEMP1_ATS"/>
</dbReference>
<feature type="compositionally biased region" description="Low complexity" evidence="2">
    <location>
        <begin position="1669"/>
        <end position="1681"/>
    </location>
</feature>
<feature type="coiled-coil region" evidence="1">
    <location>
        <begin position="381"/>
        <end position="408"/>
    </location>
</feature>
<evidence type="ECO:0000259" key="8">
    <source>
        <dbReference type="Pfam" id="PF22672"/>
    </source>
</evidence>
<dbReference type="Proteomes" id="UP000054562">
    <property type="component" value="Unassembled WGS sequence"/>
</dbReference>
<feature type="region of interest" description="Disordered" evidence="2">
    <location>
        <begin position="819"/>
        <end position="914"/>
    </location>
</feature>
<evidence type="ECO:0000259" key="3">
    <source>
        <dbReference type="Pfam" id="PF03011"/>
    </source>
</evidence>
<feature type="compositionally biased region" description="Basic and acidic residues" evidence="2">
    <location>
        <begin position="1126"/>
        <end position="1137"/>
    </location>
</feature>
<feature type="region of interest" description="Disordered" evidence="2">
    <location>
        <begin position="979"/>
        <end position="1000"/>
    </location>
</feature>
<accession>A0A0L1I4S0</accession>
<feature type="region of interest" description="Disordered" evidence="2">
    <location>
        <begin position="1109"/>
        <end position="1150"/>
    </location>
</feature>
<feature type="domain" description="Duffy-antigen binding" evidence="4">
    <location>
        <begin position="943"/>
        <end position="1100"/>
    </location>
</feature>
<protein>
    <submittedName>
        <fullName evidence="9">Erythrocyte membrane protein 1</fullName>
    </submittedName>
</protein>
<feature type="domain" description="Duffy-binding-like" evidence="8">
    <location>
        <begin position="316"/>
        <end position="478"/>
    </location>
</feature>
<feature type="compositionally biased region" description="Pro residues" evidence="2">
    <location>
        <begin position="1689"/>
        <end position="1703"/>
    </location>
</feature>
<feature type="region of interest" description="Disordered" evidence="2">
    <location>
        <begin position="622"/>
        <end position="646"/>
    </location>
</feature>
<dbReference type="Pfam" id="PF18562">
    <property type="entry name" value="CIDR1_gamma"/>
    <property type="match status" value="1"/>
</dbReference>
<dbReference type="InterPro" id="IPR044932">
    <property type="entry name" value="PfEMP1_ATS_sf"/>
</dbReference>
<feature type="domain" description="Plasmodium falciparum erythrocyte membrane protein 1 acidic terminal segment" evidence="5">
    <location>
        <begin position="1720"/>
        <end position="2251"/>
    </location>
</feature>
<evidence type="ECO:0000259" key="5">
    <source>
        <dbReference type="Pfam" id="PF15445"/>
    </source>
</evidence>
<feature type="region of interest" description="Disordered" evidence="2">
    <location>
        <begin position="2059"/>
        <end position="2132"/>
    </location>
</feature>
<dbReference type="FunFam" id="1.20.58.1930:FF:000001">
    <property type="entry name" value="Erythrocyte membrane protein 1, PfEMP1"/>
    <property type="match status" value="1"/>
</dbReference>
<dbReference type="Pfam" id="PF03011">
    <property type="entry name" value="PFEMP"/>
    <property type="match status" value="2"/>
</dbReference>
<dbReference type="Gene3D" id="1.10.1900.40">
    <property type="entry name" value="Acidic terminal segments, variant surface antigen of PfEMP1"/>
    <property type="match status" value="2"/>
</dbReference>
<evidence type="ECO:0000259" key="6">
    <source>
        <dbReference type="Pfam" id="PF15447"/>
    </source>
</evidence>
<feature type="region of interest" description="Disordered" evidence="2">
    <location>
        <begin position="1886"/>
        <end position="1923"/>
    </location>
</feature>
<dbReference type="OrthoDB" id="378882at2759"/>
<dbReference type="Pfam" id="PF05424">
    <property type="entry name" value="Duffy_binding"/>
    <property type="match status" value="2"/>
</dbReference>
<dbReference type="EMBL" id="GG664997">
    <property type="protein sequence ID" value="KNG74644.1"/>
    <property type="molecule type" value="Genomic_DNA"/>
</dbReference>
<feature type="compositionally biased region" description="Acidic residues" evidence="2">
    <location>
        <begin position="858"/>
        <end position="877"/>
    </location>
</feature>
<feature type="region of interest" description="Disordered" evidence="2">
    <location>
        <begin position="563"/>
        <end position="585"/>
    </location>
</feature>
<dbReference type="FunFam" id="1.10.1900.40:FF:000001">
    <property type="entry name" value="Erythrocyte membrane protein 1"/>
    <property type="match status" value="1"/>
</dbReference>
<reference evidence="10" key="2">
    <citation type="submission" date="2015-07" db="EMBL/GenBank/DDBJ databases">
        <title>The genome sequence of Plasmodium falciparum IGH-CR14.</title>
        <authorList>
            <consortium name="The Broad Institute Genome Sequencing Platform"/>
            <person name="Volkman S.K."/>
            <person name="Neafsey D.E."/>
            <person name="Dash A.P."/>
            <person name="Chitnis C.E."/>
            <person name="Hartl D.L."/>
            <person name="Young S.K."/>
            <person name="Kodira C.D."/>
            <person name="Zeng Q."/>
            <person name="Koehrsen M."/>
            <person name="Godfrey P."/>
            <person name="Alvarado L."/>
            <person name="Berlin A."/>
            <person name="Borenstein D."/>
            <person name="Chen Z."/>
            <person name="Engels R."/>
            <person name="Freedman E."/>
            <person name="Gellesch M."/>
            <person name="Goldberg J."/>
            <person name="Griggs A."/>
            <person name="Gujja S."/>
            <person name="Heiman D."/>
            <person name="Hepburn T."/>
            <person name="Howarth C."/>
            <person name="Jen D."/>
            <person name="Larson L."/>
            <person name="Lewis B."/>
            <person name="Mehta T."/>
            <person name="Park D."/>
            <person name="Pearson M."/>
            <person name="Roberts A."/>
            <person name="Saif S."/>
            <person name="Shea T."/>
            <person name="Shenoy N."/>
            <person name="Sisk P."/>
            <person name="Stolte C."/>
            <person name="Sykes S."/>
            <person name="Walk T."/>
            <person name="White J."/>
            <person name="Yandava C."/>
            <person name="Wirth D.F."/>
            <person name="Nusbaum C."/>
            <person name="Birren B."/>
        </authorList>
    </citation>
    <scope>NUCLEOTIDE SEQUENCE [LARGE SCALE GENOMIC DNA]</scope>
    <source>
        <strain evidence="10">IGH-CR14</strain>
    </source>
</reference>
<dbReference type="Pfam" id="PF22672">
    <property type="entry name" value="DBL_C"/>
    <property type="match status" value="2"/>
</dbReference>
<feature type="domain" description="Duffy-binding-like" evidence="3">
    <location>
        <begin position="655"/>
        <end position="828"/>
    </location>
</feature>
<evidence type="ECO:0000313" key="10">
    <source>
        <dbReference type="Proteomes" id="UP000054562"/>
    </source>
</evidence>
<dbReference type="InterPro" id="IPR004258">
    <property type="entry name" value="DBL"/>
</dbReference>
<dbReference type="Pfam" id="PF15445">
    <property type="entry name" value="ATS"/>
    <property type="match status" value="1"/>
</dbReference>
<evidence type="ECO:0000313" key="9">
    <source>
        <dbReference type="EMBL" id="KNG74644.1"/>
    </source>
</evidence>
<dbReference type="Pfam" id="PF15447">
    <property type="entry name" value="NTS"/>
    <property type="match status" value="1"/>
</dbReference>
<feature type="compositionally biased region" description="Basic and acidic residues" evidence="2">
    <location>
        <begin position="878"/>
        <end position="901"/>
    </location>
</feature>
<reference evidence="10" key="1">
    <citation type="submission" date="2015-07" db="EMBL/GenBank/DDBJ databases">
        <title>Annotation of Plasmodium falciparum IGH-CR14.</title>
        <authorList>
            <consortium name="The Broad Institute Genome Sequencing Platform"/>
            <person name="Volkman S.K."/>
            <person name="Neafsey D.E."/>
            <person name="Dash A.P."/>
            <person name="Chitnis C.E."/>
            <person name="Hartl D.L."/>
            <person name="Young S.K."/>
            <person name="Zeng Q."/>
            <person name="Koehrsen M."/>
            <person name="Alvarado L."/>
            <person name="Berlin A."/>
            <person name="Borenstein D."/>
            <person name="Chapman S.B."/>
            <person name="Chen Z."/>
            <person name="Engels R."/>
            <person name="Freedman E."/>
            <person name="Gellesch M."/>
            <person name="Goldberg J."/>
            <person name="Griggs A."/>
            <person name="Gujja S."/>
            <person name="Heilman E.R."/>
            <person name="Heiman D.I."/>
            <person name="Howarth C."/>
            <person name="Jen D."/>
            <person name="Larson L."/>
            <person name="Mehta T."/>
            <person name="Neiman D."/>
            <person name="Park D."/>
            <person name="Pearson M."/>
            <person name="Roberts A."/>
            <person name="Saif S."/>
            <person name="Shea T."/>
            <person name="Shenoy N."/>
            <person name="Sisk P."/>
            <person name="Stolte C."/>
            <person name="Sykes S."/>
            <person name="Walk T."/>
            <person name="White J."/>
            <person name="Yandava C."/>
            <person name="Haas B."/>
            <person name="Henn M.R."/>
            <person name="Nusbaum C."/>
            <person name="Birren B."/>
        </authorList>
    </citation>
    <scope>NUCLEOTIDE SEQUENCE [LARGE SCALE GENOMIC DNA]</scope>
    <source>
        <strain evidence="10">IGH-CR14</strain>
    </source>
</reference>
<evidence type="ECO:0000259" key="7">
    <source>
        <dbReference type="Pfam" id="PF18562"/>
    </source>
</evidence>
<feature type="compositionally biased region" description="Basic and acidic residues" evidence="2">
    <location>
        <begin position="819"/>
        <end position="831"/>
    </location>
</feature>
<dbReference type="GO" id="GO:0046789">
    <property type="term" value="F:host cell surface receptor binding"/>
    <property type="evidence" value="ECO:0007669"/>
    <property type="project" value="InterPro"/>
</dbReference>
<feature type="compositionally biased region" description="Polar residues" evidence="2">
    <location>
        <begin position="2119"/>
        <end position="2131"/>
    </location>
</feature>
<gene>
    <name evidence="9" type="ORF">PFMG_00866</name>
</gene>
<feature type="region of interest" description="Disordered" evidence="2">
    <location>
        <begin position="1838"/>
        <end position="1867"/>
    </location>
</feature>
<feature type="compositionally biased region" description="Low complexity" evidence="2">
    <location>
        <begin position="568"/>
        <end position="585"/>
    </location>
</feature>
<name>A0A0L1I4S0_PLAFA</name>
<dbReference type="InterPro" id="IPR029210">
    <property type="entry name" value="PfEMP1_NTS"/>
</dbReference>
<feature type="region of interest" description="Disordered" evidence="2">
    <location>
        <begin position="1585"/>
        <end position="1713"/>
    </location>
</feature>
<feature type="compositionally biased region" description="Polar residues" evidence="2">
    <location>
        <begin position="1591"/>
        <end position="1603"/>
    </location>
</feature>